<evidence type="ECO:0000313" key="1">
    <source>
        <dbReference type="EMBL" id="KAI4389395.1"/>
    </source>
</evidence>
<gene>
    <name evidence="1" type="ORF">MLD38_001625</name>
</gene>
<sequence length="273" mass="32095">MCWRVVAKRDQSVIWAKPVSNRCYQKRDPGIQPPLCSSDDDPDESWDVPMKACIFPLSEWMHKDKGSGLVPWPRRLITPPPRLEEIGLSTGVFYDDTDTWHRRVAEYWKQMRSVIHKNSIHNVMDMNANLGSFAVAMNNKDVWVMNVLPPHAVDRLKIVYDRGLIGTVHDWRESFSTYPRTYDLIHAWRVLSEIEKRECGLEDLLIEMDRILRPHRFVIMRDKPTLIDYVIRYLPPLRWDAWSAMVEPDLDAISPTEERVLIVRKTFVKNLTE</sequence>
<dbReference type="EMBL" id="CM042880">
    <property type="protein sequence ID" value="KAI4389395.1"/>
    <property type="molecule type" value="Genomic_DNA"/>
</dbReference>
<reference evidence="2" key="1">
    <citation type="journal article" date="2023" name="Front. Plant Sci.">
        <title>Chromosomal-level genome assembly of Melastoma candidum provides insights into trichome evolution.</title>
        <authorList>
            <person name="Zhong Y."/>
            <person name="Wu W."/>
            <person name="Sun C."/>
            <person name="Zou P."/>
            <person name="Liu Y."/>
            <person name="Dai S."/>
            <person name="Zhou R."/>
        </authorList>
    </citation>
    <scope>NUCLEOTIDE SEQUENCE [LARGE SCALE GENOMIC DNA]</scope>
</reference>
<dbReference type="Proteomes" id="UP001057402">
    <property type="component" value="Chromosome 1"/>
</dbReference>
<evidence type="ECO:0000313" key="2">
    <source>
        <dbReference type="Proteomes" id="UP001057402"/>
    </source>
</evidence>
<protein>
    <submittedName>
        <fullName evidence="1">Uncharacterized protein</fullName>
    </submittedName>
</protein>
<organism evidence="1 2">
    <name type="scientific">Melastoma candidum</name>
    <dbReference type="NCBI Taxonomy" id="119954"/>
    <lineage>
        <taxon>Eukaryota</taxon>
        <taxon>Viridiplantae</taxon>
        <taxon>Streptophyta</taxon>
        <taxon>Embryophyta</taxon>
        <taxon>Tracheophyta</taxon>
        <taxon>Spermatophyta</taxon>
        <taxon>Magnoliopsida</taxon>
        <taxon>eudicotyledons</taxon>
        <taxon>Gunneridae</taxon>
        <taxon>Pentapetalae</taxon>
        <taxon>rosids</taxon>
        <taxon>malvids</taxon>
        <taxon>Myrtales</taxon>
        <taxon>Melastomataceae</taxon>
        <taxon>Melastomatoideae</taxon>
        <taxon>Melastomateae</taxon>
        <taxon>Melastoma</taxon>
    </lineage>
</organism>
<keyword evidence="2" id="KW-1185">Reference proteome</keyword>
<name>A0ACB9SDX5_9MYRT</name>
<proteinExistence type="predicted"/>
<accession>A0ACB9SDX5</accession>
<comment type="caution">
    <text evidence="1">The sequence shown here is derived from an EMBL/GenBank/DDBJ whole genome shotgun (WGS) entry which is preliminary data.</text>
</comment>